<keyword evidence="4" id="KW-1185">Reference proteome</keyword>
<keyword evidence="1" id="KW-1133">Transmembrane helix</keyword>
<dbReference type="Proteomes" id="UP000052237">
    <property type="component" value="Unassembled WGS sequence"/>
</dbReference>
<comment type="caution">
    <text evidence="2">The sequence shown here is derived from an EMBL/GenBank/DDBJ whole genome shotgun (WGS) entry which is preliminary data.</text>
</comment>
<protein>
    <submittedName>
        <fullName evidence="2">Periplasmic protein</fullName>
    </submittedName>
</protein>
<organism evidence="2 4">
    <name type="scientific">Campylobacter hyointestinalis subsp. hyointestinalis</name>
    <dbReference type="NCBI Taxonomy" id="91352"/>
    <lineage>
        <taxon>Bacteria</taxon>
        <taxon>Pseudomonadati</taxon>
        <taxon>Campylobacterota</taxon>
        <taxon>Epsilonproteobacteria</taxon>
        <taxon>Campylobacterales</taxon>
        <taxon>Campylobacteraceae</taxon>
        <taxon>Campylobacter</taxon>
    </lineage>
</organism>
<feature type="transmembrane region" description="Helical" evidence="1">
    <location>
        <begin position="6"/>
        <end position="25"/>
    </location>
</feature>
<name>A0A0S4STY9_CAMHY</name>
<evidence type="ECO:0000313" key="2">
    <source>
        <dbReference type="EMBL" id="CUU88473.1"/>
    </source>
</evidence>
<gene>
    <name evidence="2" type="ORF">ERS686654_01887</name>
    <name evidence="3" type="ORF">ERS739223_01855</name>
</gene>
<accession>A0A9W5EX54</accession>
<evidence type="ECO:0000256" key="1">
    <source>
        <dbReference type="SAM" id="Phobius"/>
    </source>
</evidence>
<dbReference type="EMBL" id="FAVC01000004">
    <property type="protein sequence ID" value="CUU92095.1"/>
    <property type="molecule type" value="Genomic_DNA"/>
</dbReference>
<accession>A0A0S4STY9</accession>
<keyword evidence="1" id="KW-0812">Transmembrane</keyword>
<dbReference type="EMBL" id="FAVB01000005">
    <property type="protein sequence ID" value="CUU88473.1"/>
    <property type="molecule type" value="Genomic_DNA"/>
</dbReference>
<dbReference type="AlphaFoldDB" id="A0A0S4STY9"/>
<evidence type="ECO:0000313" key="5">
    <source>
        <dbReference type="Proteomes" id="UP000052245"/>
    </source>
</evidence>
<evidence type="ECO:0000313" key="3">
    <source>
        <dbReference type="EMBL" id="CUU92095.1"/>
    </source>
</evidence>
<evidence type="ECO:0000313" key="4">
    <source>
        <dbReference type="Proteomes" id="UP000052237"/>
    </source>
</evidence>
<sequence>MKLNSFFIIICFLTLLVFGAGAFLWKFAEVPAPRFYQPKDTNSSSEFTYKEAGTWFEKVAMFTKKDYILPTNLMLIEIDGSSKFVKGGRYFELLLDKCDFYSIFCINRVTKEFGVDSTVMKKGDESLIYLNTDNKNIAQNIVLNLKKYNIHSRIKED</sequence>
<dbReference type="RefSeq" id="WP_059426705.1">
    <property type="nucleotide sequence ID" value="NZ_FAUY01000005.1"/>
</dbReference>
<proteinExistence type="predicted"/>
<keyword evidence="1" id="KW-0472">Membrane</keyword>
<reference evidence="4 5" key="1">
    <citation type="submission" date="2015-11" db="EMBL/GenBank/DDBJ databases">
        <authorList>
            <consortium name="Pathogen Informatics"/>
        </authorList>
    </citation>
    <scope>NUCLEOTIDE SEQUENCE [LARGE SCALE GENOMIC DNA]</scope>
    <source>
        <strain evidence="2 4">006A-0059</strain>
        <strain evidence="3 5">007A-0283</strain>
    </source>
</reference>
<dbReference type="Proteomes" id="UP000052245">
    <property type="component" value="Unassembled WGS sequence"/>
</dbReference>